<sequence>MLRRGQSRNRRFERNPDSSSMSPMRKMASREQSEDENRERESLRHREWAPAVGGNAAQIRVLLAREVWEREDFSFHLKNFISDIK</sequence>
<feature type="compositionally biased region" description="Basic and acidic residues" evidence="1">
    <location>
        <begin position="28"/>
        <end position="48"/>
    </location>
</feature>
<accession>A0A8S9HRE9</accession>
<evidence type="ECO:0000313" key="3">
    <source>
        <dbReference type="Proteomes" id="UP000712281"/>
    </source>
</evidence>
<gene>
    <name evidence="2" type="ORF">F2Q68_00013948</name>
</gene>
<organism evidence="2 3">
    <name type="scientific">Brassica cretica</name>
    <name type="common">Mustard</name>
    <dbReference type="NCBI Taxonomy" id="69181"/>
    <lineage>
        <taxon>Eukaryota</taxon>
        <taxon>Viridiplantae</taxon>
        <taxon>Streptophyta</taxon>
        <taxon>Embryophyta</taxon>
        <taxon>Tracheophyta</taxon>
        <taxon>Spermatophyta</taxon>
        <taxon>Magnoliopsida</taxon>
        <taxon>eudicotyledons</taxon>
        <taxon>Gunneridae</taxon>
        <taxon>Pentapetalae</taxon>
        <taxon>rosids</taxon>
        <taxon>malvids</taxon>
        <taxon>Brassicales</taxon>
        <taxon>Brassicaceae</taxon>
        <taxon>Brassiceae</taxon>
        <taxon>Brassica</taxon>
    </lineage>
</organism>
<reference evidence="2" key="1">
    <citation type="submission" date="2019-12" db="EMBL/GenBank/DDBJ databases">
        <title>Genome sequencing and annotation of Brassica cretica.</title>
        <authorList>
            <person name="Studholme D.J."/>
            <person name="Sarris P.F."/>
        </authorList>
    </citation>
    <scope>NUCLEOTIDE SEQUENCE</scope>
    <source>
        <strain evidence="2">PFS-001/15</strain>
        <tissue evidence="2">Leaf</tissue>
    </source>
</reference>
<name>A0A8S9HRE9_BRACR</name>
<dbReference type="AlphaFoldDB" id="A0A8S9HRE9"/>
<feature type="region of interest" description="Disordered" evidence="1">
    <location>
        <begin position="1"/>
        <end position="49"/>
    </location>
</feature>
<proteinExistence type="predicted"/>
<dbReference type="Proteomes" id="UP000712281">
    <property type="component" value="Unassembled WGS sequence"/>
</dbReference>
<dbReference type="EMBL" id="QGKW02001940">
    <property type="protein sequence ID" value="KAF2559392.1"/>
    <property type="molecule type" value="Genomic_DNA"/>
</dbReference>
<comment type="caution">
    <text evidence="2">The sequence shown here is derived from an EMBL/GenBank/DDBJ whole genome shotgun (WGS) entry which is preliminary data.</text>
</comment>
<protein>
    <submittedName>
        <fullName evidence="2">Uncharacterized protein</fullName>
    </submittedName>
</protein>
<evidence type="ECO:0000313" key="2">
    <source>
        <dbReference type="EMBL" id="KAF2559392.1"/>
    </source>
</evidence>
<evidence type="ECO:0000256" key="1">
    <source>
        <dbReference type="SAM" id="MobiDB-lite"/>
    </source>
</evidence>